<dbReference type="GO" id="GO:0016020">
    <property type="term" value="C:membrane"/>
    <property type="evidence" value="ECO:0007669"/>
    <property type="project" value="UniProtKB-SubCell"/>
</dbReference>
<dbReference type="GO" id="GO:0006679">
    <property type="term" value="P:glucosylceramide biosynthetic process"/>
    <property type="evidence" value="ECO:0007669"/>
    <property type="project" value="TreeGrafter"/>
</dbReference>
<comment type="pathway">
    <text evidence="2">Lipid metabolism; sphingolipid metabolism.</text>
</comment>
<dbReference type="InterPro" id="IPR025993">
    <property type="entry name" value="Ceramide_glucosylTrfase"/>
</dbReference>
<dbReference type="NCBIfam" id="TIGR03472">
    <property type="entry name" value="HpnI"/>
    <property type="match status" value="1"/>
</dbReference>
<dbReference type="InterPro" id="IPR029044">
    <property type="entry name" value="Nucleotide-diphossugar_trans"/>
</dbReference>
<comment type="subcellular location">
    <subcellularLocation>
        <location evidence="1">Membrane</location>
        <topology evidence="1">Multi-pass membrane protein</topology>
    </subcellularLocation>
</comment>
<evidence type="ECO:0000313" key="10">
    <source>
        <dbReference type="Proteomes" id="UP000199423"/>
    </source>
</evidence>
<gene>
    <name evidence="9" type="ORF">SAMN04488557_2537</name>
</gene>
<comment type="pathway">
    <text evidence="3">Sphingolipid metabolism.</text>
</comment>
<evidence type="ECO:0000256" key="1">
    <source>
        <dbReference type="ARBA" id="ARBA00004141"/>
    </source>
</evidence>
<evidence type="ECO:0000256" key="8">
    <source>
        <dbReference type="ARBA" id="ARBA00023136"/>
    </source>
</evidence>
<dbReference type="STRING" id="51670.SAMN04488557_2537"/>
<dbReference type="EMBL" id="FPCH01000002">
    <property type="protein sequence ID" value="SFV35253.1"/>
    <property type="molecule type" value="Genomic_DNA"/>
</dbReference>
<sequence length="377" mass="40495">MTSCLWLVCTLVAIIGSVYALLAAFLVARFAHRPKSILERPENVALIKPLYGAEPGLHANLGSFLQQNYPGEVKILFGVQNAADPAIAVVRNLEEQFPAADIELVASSRSAGGNPKISNVLNIFPRAPHDVLILSDSDMRVDDTYVRDVVATLQQPEVGLVTCLYRGCAIGGFWSRLAAAAVDQHFLPSVLVGIRFGLAKPCFGSTIAMRRSTLAEIGGFEAFANTLADDYAMGDAVRRTGQKVAIAPFTVGHTFSEDSFAALLAHELRWARTIRLVDPIGYAGSVITHPLPFALAALPLSGFNVIAWMIVLGTLACRLLVPLQVERLPGGGKSSIWLTPLRDLLSFAVFVASYVPGAVSWRGRRYSVGADGTVKPI</sequence>
<evidence type="ECO:0000256" key="6">
    <source>
        <dbReference type="ARBA" id="ARBA00022692"/>
    </source>
</evidence>
<dbReference type="PANTHER" id="PTHR12726:SF0">
    <property type="entry name" value="CERAMIDE GLUCOSYLTRANSFERASE"/>
    <property type="match status" value="1"/>
</dbReference>
<dbReference type="OrthoDB" id="9814255at2"/>
<dbReference type="InterPro" id="IPR017835">
    <property type="entry name" value="Hopen-assoc_HpnI"/>
</dbReference>
<dbReference type="CDD" id="cd02520">
    <property type="entry name" value="Glucosylceramide_synthase"/>
    <property type="match status" value="1"/>
</dbReference>
<dbReference type="RefSeq" id="WP_092868001.1">
    <property type="nucleotide sequence ID" value="NZ_FPCH01000002.1"/>
</dbReference>
<dbReference type="GO" id="GO:0008120">
    <property type="term" value="F:ceramide glucosyltransferase activity"/>
    <property type="evidence" value="ECO:0007669"/>
    <property type="project" value="TreeGrafter"/>
</dbReference>
<protein>
    <submittedName>
        <fullName evidence="9">Ceramide glucosyltransferase</fullName>
    </submittedName>
</protein>
<accession>A0A1I7NKS1</accession>
<evidence type="ECO:0000256" key="3">
    <source>
        <dbReference type="ARBA" id="ARBA00004991"/>
    </source>
</evidence>
<keyword evidence="7" id="KW-1133">Transmembrane helix</keyword>
<keyword evidence="8" id="KW-0472">Membrane</keyword>
<keyword evidence="10" id="KW-1185">Reference proteome</keyword>
<evidence type="ECO:0000256" key="4">
    <source>
        <dbReference type="ARBA" id="ARBA00022676"/>
    </source>
</evidence>
<evidence type="ECO:0000313" key="9">
    <source>
        <dbReference type="EMBL" id="SFV35253.1"/>
    </source>
</evidence>
<dbReference type="SUPFAM" id="SSF53448">
    <property type="entry name" value="Nucleotide-diphospho-sugar transferases"/>
    <property type="match status" value="1"/>
</dbReference>
<keyword evidence="4" id="KW-0328">Glycosyltransferase</keyword>
<dbReference type="Pfam" id="PF13506">
    <property type="entry name" value="Glyco_transf_21"/>
    <property type="match status" value="1"/>
</dbReference>
<dbReference type="Proteomes" id="UP000199423">
    <property type="component" value="Unassembled WGS sequence"/>
</dbReference>
<evidence type="ECO:0000256" key="5">
    <source>
        <dbReference type="ARBA" id="ARBA00022679"/>
    </source>
</evidence>
<organism evidence="9 10">
    <name type="scientific">Hyphomicrobium facile</name>
    <dbReference type="NCBI Taxonomy" id="51670"/>
    <lineage>
        <taxon>Bacteria</taxon>
        <taxon>Pseudomonadati</taxon>
        <taxon>Pseudomonadota</taxon>
        <taxon>Alphaproteobacteria</taxon>
        <taxon>Hyphomicrobiales</taxon>
        <taxon>Hyphomicrobiaceae</taxon>
        <taxon>Hyphomicrobium</taxon>
    </lineage>
</organism>
<dbReference type="AlphaFoldDB" id="A0A1I7NKS1"/>
<name>A0A1I7NKS1_9HYPH</name>
<keyword evidence="5 9" id="KW-0808">Transferase</keyword>
<keyword evidence="6" id="KW-0812">Transmembrane</keyword>
<dbReference type="Gene3D" id="3.90.550.10">
    <property type="entry name" value="Spore Coat Polysaccharide Biosynthesis Protein SpsA, Chain A"/>
    <property type="match status" value="1"/>
</dbReference>
<evidence type="ECO:0000256" key="2">
    <source>
        <dbReference type="ARBA" id="ARBA00004760"/>
    </source>
</evidence>
<proteinExistence type="predicted"/>
<reference evidence="10" key="1">
    <citation type="submission" date="2016-10" db="EMBL/GenBank/DDBJ databases">
        <authorList>
            <person name="Varghese N."/>
            <person name="Submissions S."/>
        </authorList>
    </citation>
    <scope>NUCLEOTIDE SEQUENCE [LARGE SCALE GENOMIC DNA]</scope>
    <source>
        <strain evidence="10">DSM 1565</strain>
    </source>
</reference>
<evidence type="ECO:0000256" key="7">
    <source>
        <dbReference type="ARBA" id="ARBA00022989"/>
    </source>
</evidence>
<dbReference type="PANTHER" id="PTHR12726">
    <property type="entry name" value="CERAMIDE GLUCOSYLTRANSFERASE"/>
    <property type="match status" value="1"/>
</dbReference>